<evidence type="ECO:0000256" key="4">
    <source>
        <dbReference type="RuleBase" id="RU362032"/>
    </source>
</evidence>
<comment type="similarity">
    <text evidence="1 4">Belongs to the 4-oxalocrotonate tautomerase family.</text>
</comment>
<protein>
    <recommendedName>
        <fullName evidence="4">Tautomerase</fullName>
        <ecNumber evidence="4">5.3.2.-</ecNumber>
    </recommendedName>
</protein>
<dbReference type="Gene3D" id="3.30.429.10">
    <property type="entry name" value="Macrophage Migration Inhibitory Factor"/>
    <property type="match status" value="1"/>
</dbReference>
<dbReference type="RefSeq" id="WP_096183505.1">
    <property type="nucleotide sequence ID" value="NZ_BDUF01000106.1"/>
</dbReference>
<dbReference type="Pfam" id="PF01361">
    <property type="entry name" value="Tautomerase"/>
    <property type="match status" value="1"/>
</dbReference>
<sequence>MPFITIEMKEGRTLEQKRRLTAEVTRLVSEICEVPEDRVWVFIEDLKSDSFGKGGKLVIDEN</sequence>
<comment type="caution">
    <text evidence="6">The sequence shown here is derived from an EMBL/GenBank/DDBJ whole genome shotgun (WGS) entry which is preliminary data.</text>
</comment>
<dbReference type="AlphaFoldDB" id="A0A292YNP5"/>
<dbReference type="EC" id="5.3.2.-" evidence="4"/>
<evidence type="ECO:0000256" key="3">
    <source>
        <dbReference type="PIRSR" id="PIRSR618191-1"/>
    </source>
</evidence>
<dbReference type="EMBL" id="BDUF01000106">
    <property type="protein sequence ID" value="GAX91568.1"/>
    <property type="molecule type" value="Genomic_DNA"/>
</dbReference>
<accession>A0A292YNP5</accession>
<dbReference type="SUPFAM" id="SSF55331">
    <property type="entry name" value="Tautomerase/MIF"/>
    <property type="match status" value="1"/>
</dbReference>
<dbReference type="InterPro" id="IPR014347">
    <property type="entry name" value="Tautomerase/MIF_sf"/>
</dbReference>
<dbReference type="NCBIfam" id="TIGR00013">
    <property type="entry name" value="taut"/>
    <property type="match status" value="1"/>
</dbReference>
<keyword evidence="2 4" id="KW-0413">Isomerase</keyword>
<dbReference type="PANTHER" id="PTHR35530:SF1">
    <property type="entry name" value="2-HYDROXYMUCONATE TAUTOMERASE"/>
    <property type="match status" value="1"/>
</dbReference>
<name>A0A292YNP5_9BACL</name>
<evidence type="ECO:0000259" key="5">
    <source>
        <dbReference type="Pfam" id="PF01361"/>
    </source>
</evidence>
<reference evidence="7" key="1">
    <citation type="submission" date="2017-07" db="EMBL/GenBank/DDBJ databases">
        <title>Draft genome sequence of Effusibacillus lacus strain skLN1.</title>
        <authorList>
            <person name="Watanabe M."/>
            <person name="Kojima H."/>
            <person name="Fukui M."/>
        </authorList>
    </citation>
    <scope>NUCLEOTIDE SEQUENCE [LARGE SCALE GENOMIC DNA]</scope>
    <source>
        <strain evidence="7">skLN1</strain>
    </source>
</reference>
<feature type="active site" description="Proton acceptor; via imino nitrogen" evidence="3">
    <location>
        <position position="2"/>
    </location>
</feature>
<dbReference type="InterPro" id="IPR004370">
    <property type="entry name" value="4-OT-like_dom"/>
</dbReference>
<dbReference type="InterPro" id="IPR018191">
    <property type="entry name" value="4-OT"/>
</dbReference>
<keyword evidence="7" id="KW-1185">Reference proteome</keyword>
<evidence type="ECO:0000313" key="6">
    <source>
        <dbReference type="EMBL" id="GAX91568.1"/>
    </source>
</evidence>
<evidence type="ECO:0000313" key="7">
    <source>
        <dbReference type="Proteomes" id="UP000217785"/>
    </source>
</evidence>
<evidence type="ECO:0000256" key="1">
    <source>
        <dbReference type="ARBA" id="ARBA00006723"/>
    </source>
</evidence>
<dbReference type="NCBIfam" id="NF002571">
    <property type="entry name" value="PRK02220.1"/>
    <property type="match status" value="1"/>
</dbReference>
<feature type="domain" description="4-oxalocrotonate tautomerase-like" evidence="5">
    <location>
        <begin position="2"/>
        <end position="58"/>
    </location>
</feature>
<gene>
    <name evidence="6" type="ORF">EFBL_3258</name>
</gene>
<dbReference type="GO" id="GO:0016853">
    <property type="term" value="F:isomerase activity"/>
    <property type="evidence" value="ECO:0007669"/>
    <property type="project" value="UniProtKB-UniRule"/>
</dbReference>
<dbReference type="OrthoDB" id="9804765at2"/>
<dbReference type="PANTHER" id="PTHR35530">
    <property type="entry name" value="TAUTOMERASE-RELATED"/>
    <property type="match status" value="1"/>
</dbReference>
<proteinExistence type="inferred from homology"/>
<evidence type="ECO:0000256" key="2">
    <source>
        <dbReference type="ARBA" id="ARBA00023235"/>
    </source>
</evidence>
<dbReference type="Proteomes" id="UP000217785">
    <property type="component" value="Unassembled WGS sequence"/>
</dbReference>
<organism evidence="6 7">
    <name type="scientific">Effusibacillus lacus</name>
    <dbReference type="NCBI Taxonomy" id="1348429"/>
    <lineage>
        <taxon>Bacteria</taxon>
        <taxon>Bacillati</taxon>
        <taxon>Bacillota</taxon>
        <taxon>Bacilli</taxon>
        <taxon>Bacillales</taxon>
        <taxon>Alicyclobacillaceae</taxon>
        <taxon>Effusibacillus</taxon>
    </lineage>
</organism>